<proteinExistence type="inferred from homology"/>
<evidence type="ECO:0000256" key="15">
    <source>
        <dbReference type="SAM" id="MobiDB-lite"/>
    </source>
</evidence>
<dbReference type="GO" id="GO:0016829">
    <property type="term" value="F:lyase activity"/>
    <property type="evidence" value="ECO:0007669"/>
    <property type="project" value="UniProtKB-KW"/>
</dbReference>
<comment type="subcellular location">
    <subcellularLocation>
        <location evidence="1">Secreted</location>
        <location evidence="1">Cell wall</location>
    </subcellularLocation>
</comment>
<dbReference type="SMART" id="SM00732">
    <property type="entry name" value="YqgFc"/>
    <property type="match status" value="1"/>
</dbReference>
<keyword evidence="3" id="KW-0964">Secreted</keyword>
<dbReference type="InterPro" id="IPR058192">
    <property type="entry name" value="WHD_ROQ1-like"/>
</dbReference>
<keyword evidence="18" id="KW-1185">Reference proteome</keyword>
<dbReference type="InterPro" id="IPR002022">
    <property type="entry name" value="Pec_lyase"/>
</dbReference>
<dbReference type="Gene3D" id="3.40.50.10140">
    <property type="entry name" value="Toll/interleukin-1 receptor homology (TIR) domain"/>
    <property type="match status" value="1"/>
</dbReference>
<name>A0A7N2N5K6_QUELO</name>
<evidence type="ECO:0000256" key="10">
    <source>
        <dbReference type="ARBA" id="ARBA00022801"/>
    </source>
</evidence>
<evidence type="ECO:0000259" key="16">
    <source>
        <dbReference type="PROSITE" id="PS50104"/>
    </source>
</evidence>
<dbReference type="PRINTS" id="PR00364">
    <property type="entry name" value="DISEASERSIST"/>
</dbReference>
<evidence type="ECO:0000256" key="13">
    <source>
        <dbReference type="ARBA" id="ARBA00023027"/>
    </source>
</evidence>
<dbReference type="InterPro" id="IPR012337">
    <property type="entry name" value="RNaseH-like_sf"/>
</dbReference>
<dbReference type="CDD" id="cd00009">
    <property type="entry name" value="AAA"/>
    <property type="match status" value="1"/>
</dbReference>
<dbReference type="SUPFAM" id="SSF53098">
    <property type="entry name" value="Ribonuclease H-like"/>
    <property type="match status" value="1"/>
</dbReference>
<feature type="region of interest" description="Disordered" evidence="15">
    <location>
        <begin position="578"/>
        <end position="603"/>
    </location>
</feature>
<dbReference type="PANTHER" id="PTHR11017">
    <property type="entry name" value="LEUCINE-RICH REPEAT-CONTAINING PROTEIN"/>
    <property type="match status" value="1"/>
</dbReference>
<evidence type="ECO:0000256" key="8">
    <source>
        <dbReference type="ARBA" id="ARBA00022737"/>
    </source>
</evidence>
<dbReference type="InterPro" id="IPR013083">
    <property type="entry name" value="Znf_RING/FYVE/PHD"/>
</dbReference>
<dbReference type="GO" id="GO:0007165">
    <property type="term" value="P:signal transduction"/>
    <property type="evidence" value="ECO:0007669"/>
    <property type="project" value="InterPro"/>
</dbReference>
<dbReference type="SUPFAM" id="SSF52540">
    <property type="entry name" value="P-loop containing nucleoside triphosphate hydrolases"/>
    <property type="match status" value="1"/>
</dbReference>
<keyword evidence="14" id="KW-0456">Lyase</keyword>
<dbReference type="GO" id="GO:0008270">
    <property type="term" value="F:zinc ion binding"/>
    <property type="evidence" value="ECO:0007669"/>
    <property type="project" value="UniProtKB-KW"/>
</dbReference>
<evidence type="ECO:0000313" key="17">
    <source>
        <dbReference type="EnsemblPlants" id="QL12p034121:mrna"/>
    </source>
</evidence>
<evidence type="ECO:0000256" key="6">
    <source>
        <dbReference type="ARBA" id="ARBA00022722"/>
    </source>
</evidence>
<sequence length="2079" mass="236197">MRYVKPLNLFHDLLTSTAVKRGRLLGLDVGDEYVGLAVSDTHNKIASPLSVLLRKKSNIYLMVSDFQSLISELSLVGFVVGCPFDRRRSAPDAVQVKLFIDDLCKTGKLKGLNYTYWDESFTSKNVELLLKPLNLHPVQSKTVIDKFAAVGILQGYLDYVNRKMKLEAAELDQNNIIIHGLRVHHCRSQPPSIVMGPNSKIVSLSQVDGDAIRLVTASKDKVMLLGHDDGYLRDKNMKVTVMYNHFGPNCNHRMPRIRFGYAHVVNNLYQGWMQYAIGGSMNPSVKSQANLFIAPKSGNTETFCEVLSVRSSSATSLGLGGAFIIRPRPGLWALNTNKGDISSFSSSSSSSFSATSSTHRWRYEVFLSFRGEDTRNGFTSHLHKALCDKGFNTFIDNNLQGGGEISIELLKTIESSKVSIIVFSENYASSSWCLDELIKILECKKNIGQLVLPVFYNVDPSEVRGQKKGFGVALTEHEEKFKDNIDKVKNWRTALKEVGSLSGWHYKNGLESEDHTRPWFCSWAHMPNGPGPRIYWAHKLRGVSITFDHAVPFGVPVFEVHLLETPLISGLQTTLEVEPETDWEKGAPSATKASCPPETQSREVQAKEVQVQGSIPFRHRGEGPLPSFSRNPKQVLVMPVFRYVQRRNFHHQHCLPCGRQIFVGASQPQAPSTFSVDGVSLRSGLSPRTLQCLGSVQNLVFITSRGVSSSAKPLEFIHTVNVTSLYTPLRDPSSPNTCRLCPGDFFLSHLAPPGTSYGQLDNEAKFIETIVEDIPECTPLFVGNCLVGVKPRAKAVESCLSMELNEVRMVVIHGLPGIGKTTIAKAVYNRIANHFDGSSFLENVRETLETKDGIIKLQGQLLKEISRDKNLKIHSTSKGINLIKNRLRGKKFLLILDDVDTLERIEKLLGDCNWFTSGSRVIITTTVDPQLLATPGYTTYKVEELDKHEALQLFVKYAFLGKKPNKEYSELTNQFIQYAQGLPLAVKIIARDLLGRAKHEWESTLEKYNRIPNKDIQQVLKVSYDRLEGIEQDIFLDIACFFKGWTKDDVVDILNACDLCADYYIPRLVNKCLITVCHDGKLLSMHDLIQKMGREVVRQESSHIHERSRLWYYKDAREVLKGNKGSDKIRGIMLHSPEPVNVQLHPDVFKRMENLKILLVDNINICEAIQYLPDGIRILSWPKYPFRLPSKYCPRQLVRLDMPYSRIGLEKFCKQEFQLENMKHLNLSHCEFITKLPDLCTPNLETLDLSFCRNLFKIHESGQFLHKLKRWNLNYCTKLQNLPNNLMLTSLEVLKELTLEHCDNLRDLPDGIYKLQQLRELLTPTAKLRPTCNSFDSSSGYGFLKMKYLYLGGCKSIIELDLLMKPDYFPALKEIDLGDTNIITIPESISRFPRLYKLNIDCCTHLREVQGLPLSIDTIYAQHCPLLDYESLLYQVIEIMGILPNGVCGSARSNELMDPQFTDYFPSETEGAQSESESEDGDISQFSNYISEWCTLWVSGTEIPWFNHQSVESNSILFWVGRNCSQLTLYFAFGTISVVNCSCYFYISINGCKVGGSTSFAIYNNLLLFETISRGLLQDYLNHSNPTDQNYVEITYETRGHAEPPIKATRWGVHVESIRPPQEYGIPNLPLLTAGHDDVDYWSELPFYGSDDLEAEEEEYQSPHDTSRSCMRICLNRKITLKLFLLCHFFCIHAKLTGMVAVKVTGKPQISLDLSSGSIQDETQCLLQVGRNDKPFKYLKNCLLLCFSQRFGGKLPELQMLVELLSDAKDFSLWIEERDVLEQFVDQAQACRTFLTEIVNFALAYFDKDLGVVSEKLTTALKAIEVAGLYDHQANHSLELALTRYSWRFKVNRLLGGLQKPTIQQIQQHLKEGLSMSIPPEDYYRQRLTEVKRIGLQWAERARKVATDSGVLSLDKVFELIMEGENLPFYLEKEIKLLRERSMLYCICRKPYDQRKMIACDQCDEWYHFDCINLVSTPKVYICPACKPQQQDLSATPSVDLDRSISVKFVEPKTPPKHTKKLREAEPSPRQKMLSITDHSNSFSSGIECLWWRNRKPFRRAAKKRAELDTLSPFFHVQQ</sequence>
<dbReference type="PANTHER" id="PTHR11017:SF568">
    <property type="entry name" value="ADP-RIBOSYL CYCLASE_CYCLIC ADP-RIBOSE HYDROLASE"/>
    <property type="match status" value="1"/>
</dbReference>
<dbReference type="FunFam" id="3.40.50.10140:FF:000007">
    <property type="entry name" value="Disease resistance protein (TIR-NBS-LRR class)"/>
    <property type="match status" value="1"/>
</dbReference>
<dbReference type="SUPFAM" id="SSF51126">
    <property type="entry name" value="Pectin lyase-like"/>
    <property type="match status" value="1"/>
</dbReference>
<dbReference type="InterPro" id="IPR011050">
    <property type="entry name" value="Pectin_lyase_fold/virulence"/>
</dbReference>
<dbReference type="InterPro" id="IPR037027">
    <property type="entry name" value="YqgF/RNaseH-like_dom_sf"/>
</dbReference>
<dbReference type="InterPro" id="IPR032675">
    <property type="entry name" value="LRR_dom_sf"/>
</dbReference>
<dbReference type="HAMAP" id="MF_00651">
    <property type="entry name" value="Nuclease_YqgF"/>
    <property type="match status" value="1"/>
</dbReference>
<dbReference type="InterPro" id="IPR036390">
    <property type="entry name" value="WH_DNA-bd_sf"/>
</dbReference>
<dbReference type="PROSITE" id="PS50104">
    <property type="entry name" value="TIR"/>
    <property type="match status" value="1"/>
</dbReference>
<evidence type="ECO:0000256" key="1">
    <source>
        <dbReference type="ARBA" id="ARBA00004191"/>
    </source>
</evidence>
<dbReference type="InterPro" id="IPR006641">
    <property type="entry name" value="YqgF/RNaseH-like_dom"/>
</dbReference>
<dbReference type="EnsemblPlants" id="QL12p034121:mrna">
    <property type="protein sequence ID" value="QL12p034121:mrna"/>
    <property type="gene ID" value="QL12p034121"/>
</dbReference>
<reference evidence="17" key="2">
    <citation type="submission" date="2021-01" db="UniProtKB">
        <authorList>
            <consortium name="EnsemblPlants"/>
        </authorList>
    </citation>
    <scope>IDENTIFICATION</scope>
</reference>
<evidence type="ECO:0000256" key="4">
    <source>
        <dbReference type="ARBA" id="ARBA00022517"/>
    </source>
</evidence>
<dbReference type="Gene3D" id="3.80.10.10">
    <property type="entry name" value="Ribonuclease Inhibitor"/>
    <property type="match status" value="2"/>
</dbReference>
<dbReference type="InterPro" id="IPR005227">
    <property type="entry name" value="YqgF"/>
</dbReference>
<dbReference type="InterPro" id="IPR044974">
    <property type="entry name" value="Disease_R_plants"/>
</dbReference>
<organism evidence="17 18">
    <name type="scientific">Quercus lobata</name>
    <name type="common">Valley oak</name>
    <dbReference type="NCBI Taxonomy" id="97700"/>
    <lineage>
        <taxon>Eukaryota</taxon>
        <taxon>Viridiplantae</taxon>
        <taxon>Streptophyta</taxon>
        <taxon>Embryophyta</taxon>
        <taxon>Tracheophyta</taxon>
        <taxon>Spermatophyta</taxon>
        <taxon>Magnoliopsida</taxon>
        <taxon>eudicotyledons</taxon>
        <taxon>Gunneridae</taxon>
        <taxon>Pentapetalae</taxon>
        <taxon>rosids</taxon>
        <taxon>fabids</taxon>
        <taxon>Fagales</taxon>
        <taxon>Fagaceae</taxon>
        <taxon>Quercus</taxon>
    </lineage>
</organism>
<dbReference type="InterPro" id="IPR001965">
    <property type="entry name" value="Znf_PHD"/>
</dbReference>
<dbReference type="InterPro" id="IPR027417">
    <property type="entry name" value="P-loop_NTPase"/>
</dbReference>
<dbReference type="SMART" id="SM00656">
    <property type="entry name" value="Amb_all"/>
    <property type="match status" value="1"/>
</dbReference>
<dbReference type="Pfam" id="PF00931">
    <property type="entry name" value="NB-ARC"/>
    <property type="match status" value="1"/>
</dbReference>
<accession>A0A7N2N5K6</accession>
<dbReference type="Pfam" id="PF23282">
    <property type="entry name" value="WHD_ROQ1"/>
    <property type="match status" value="1"/>
</dbReference>
<dbReference type="InParanoid" id="A0A7N2N5K6"/>
<keyword evidence="13" id="KW-0520">NAD</keyword>
<dbReference type="Proteomes" id="UP000594261">
    <property type="component" value="Chromosome 12"/>
</dbReference>
<dbReference type="InterPro" id="IPR019787">
    <property type="entry name" value="Znf_PHD-finger"/>
</dbReference>
<dbReference type="InterPro" id="IPR019786">
    <property type="entry name" value="Zinc_finger_PHD-type_CS"/>
</dbReference>
<dbReference type="SUPFAM" id="SSF52058">
    <property type="entry name" value="L domain-like"/>
    <property type="match status" value="1"/>
</dbReference>
<keyword evidence="3" id="KW-0134">Cell wall</keyword>
<dbReference type="SMART" id="SM00249">
    <property type="entry name" value="PHD"/>
    <property type="match status" value="1"/>
</dbReference>
<evidence type="ECO:0000256" key="7">
    <source>
        <dbReference type="ARBA" id="ARBA00022723"/>
    </source>
</evidence>
<dbReference type="GO" id="GO:0016787">
    <property type="term" value="F:hydrolase activity"/>
    <property type="evidence" value="ECO:0007669"/>
    <property type="project" value="UniProtKB-KW"/>
</dbReference>
<keyword evidence="8" id="KW-0677">Repeat</keyword>
<dbReference type="Gene3D" id="2.160.20.10">
    <property type="entry name" value="Single-stranded right-handed beta-helix, Pectin lyase-like"/>
    <property type="match status" value="1"/>
</dbReference>
<evidence type="ECO:0000256" key="9">
    <source>
        <dbReference type="ARBA" id="ARBA00022771"/>
    </source>
</evidence>
<dbReference type="GO" id="GO:0006364">
    <property type="term" value="P:rRNA processing"/>
    <property type="evidence" value="ECO:0007669"/>
    <property type="project" value="InterPro"/>
</dbReference>
<dbReference type="InterPro" id="IPR035897">
    <property type="entry name" value="Toll_tir_struct_dom_sf"/>
</dbReference>
<dbReference type="Pfam" id="PF00628">
    <property type="entry name" value="PHD"/>
    <property type="match status" value="1"/>
</dbReference>
<dbReference type="SUPFAM" id="SSF46785">
    <property type="entry name" value="Winged helix' DNA-binding domain"/>
    <property type="match status" value="1"/>
</dbReference>
<feature type="domain" description="TIR" evidence="16">
    <location>
        <begin position="361"/>
        <end position="544"/>
    </location>
</feature>
<dbReference type="GO" id="GO:0004518">
    <property type="term" value="F:nuclease activity"/>
    <property type="evidence" value="ECO:0007669"/>
    <property type="project" value="UniProtKB-KW"/>
</dbReference>
<dbReference type="Gene3D" id="3.30.40.10">
    <property type="entry name" value="Zinc/RING finger domain, C3HC4 (zinc finger)"/>
    <property type="match status" value="1"/>
</dbReference>
<keyword evidence="5" id="KW-0433">Leucine-rich repeat</keyword>
<dbReference type="SUPFAM" id="SSF52200">
    <property type="entry name" value="Toll/Interleukin receptor TIR domain"/>
    <property type="match status" value="1"/>
</dbReference>
<dbReference type="Pfam" id="PF03652">
    <property type="entry name" value="RuvX"/>
    <property type="match status" value="1"/>
</dbReference>
<keyword evidence="11" id="KW-0611">Plant defense</keyword>
<dbReference type="PROSITE" id="PS01359">
    <property type="entry name" value="ZF_PHD_1"/>
    <property type="match status" value="1"/>
</dbReference>
<evidence type="ECO:0000256" key="3">
    <source>
        <dbReference type="ARBA" id="ARBA00022512"/>
    </source>
</evidence>
<dbReference type="InterPro" id="IPR000157">
    <property type="entry name" value="TIR_dom"/>
</dbReference>
<protein>
    <recommendedName>
        <fullName evidence="16">TIR domain-containing protein</fullName>
    </recommendedName>
</protein>
<dbReference type="Gramene" id="QL12p034121:mrna">
    <property type="protein sequence ID" value="QL12p034121:mrna"/>
    <property type="gene ID" value="QL12p034121"/>
</dbReference>
<evidence type="ECO:0000256" key="14">
    <source>
        <dbReference type="ARBA" id="ARBA00023239"/>
    </source>
</evidence>
<dbReference type="InterPro" id="IPR003593">
    <property type="entry name" value="AAA+_ATPase"/>
</dbReference>
<dbReference type="CDD" id="cd16964">
    <property type="entry name" value="YqgF"/>
    <property type="match status" value="1"/>
</dbReference>
<dbReference type="SMART" id="SM00255">
    <property type="entry name" value="TIR"/>
    <property type="match status" value="1"/>
</dbReference>
<keyword evidence="9" id="KW-0863">Zinc-finger</keyword>
<dbReference type="InterPro" id="IPR042197">
    <property type="entry name" value="Apaf_helical"/>
</dbReference>
<keyword evidence="7" id="KW-0479">Metal-binding</keyword>
<dbReference type="InterPro" id="IPR011011">
    <property type="entry name" value="Znf_FYVE_PHD"/>
</dbReference>
<dbReference type="Gene3D" id="3.30.420.140">
    <property type="entry name" value="YqgF/RNase H-like domain"/>
    <property type="match status" value="1"/>
</dbReference>
<evidence type="ECO:0000256" key="2">
    <source>
        <dbReference type="ARBA" id="ARBA00022490"/>
    </source>
</evidence>
<dbReference type="GO" id="GO:0006952">
    <property type="term" value="P:defense response"/>
    <property type="evidence" value="ECO:0007669"/>
    <property type="project" value="UniProtKB-KW"/>
</dbReference>
<dbReference type="InterPro" id="IPR012334">
    <property type="entry name" value="Pectin_lyas_fold"/>
</dbReference>
<keyword evidence="6" id="KW-0540">Nuclease</keyword>
<dbReference type="EMBL" id="LRBV02000012">
    <property type="status" value="NOT_ANNOTATED_CDS"/>
    <property type="molecule type" value="Genomic_DNA"/>
</dbReference>
<dbReference type="GO" id="GO:0043531">
    <property type="term" value="F:ADP binding"/>
    <property type="evidence" value="ECO:0007669"/>
    <property type="project" value="InterPro"/>
</dbReference>
<evidence type="ECO:0000313" key="18">
    <source>
        <dbReference type="Proteomes" id="UP000594261"/>
    </source>
</evidence>
<evidence type="ECO:0000256" key="11">
    <source>
        <dbReference type="ARBA" id="ARBA00022821"/>
    </source>
</evidence>
<reference evidence="17 18" key="1">
    <citation type="journal article" date="2016" name="G3 (Bethesda)">
        <title>First Draft Assembly and Annotation of the Genome of a California Endemic Oak Quercus lobata Nee (Fagaceae).</title>
        <authorList>
            <person name="Sork V.L."/>
            <person name="Fitz-Gibbon S.T."/>
            <person name="Puiu D."/>
            <person name="Crepeau M."/>
            <person name="Gugger P.F."/>
            <person name="Sherman R."/>
            <person name="Stevens K."/>
            <person name="Langley C.H."/>
            <person name="Pellegrini M."/>
            <person name="Salzberg S.L."/>
        </authorList>
    </citation>
    <scope>NUCLEOTIDE SEQUENCE [LARGE SCALE GENOMIC DNA]</scope>
    <source>
        <strain evidence="17 18">cv. SW786</strain>
    </source>
</reference>
<keyword evidence="2" id="KW-0963">Cytoplasm</keyword>
<dbReference type="SUPFAM" id="SSF57903">
    <property type="entry name" value="FYVE/PHD zinc finger"/>
    <property type="match status" value="1"/>
</dbReference>
<evidence type="ECO:0000256" key="12">
    <source>
        <dbReference type="ARBA" id="ARBA00022833"/>
    </source>
</evidence>
<dbReference type="Pfam" id="PF00544">
    <property type="entry name" value="Pectate_lyase_4"/>
    <property type="match status" value="1"/>
</dbReference>
<keyword evidence="10" id="KW-0378">Hydrolase</keyword>
<evidence type="ECO:0000256" key="5">
    <source>
        <dbReference type="ARBA" id="ARBA00022614"/>
    </source>
</evidence>
<dbReference type="Gene3D" id="3.40.50.300">
    <property type="entry name" value="P-loop containing nucleotide triphosphate hydrolases"/>
    <property type="match status" value="1"/>
</dbReference>
<dbReference type="SMART" id="SM00382">
    <property type="entry name" value="AAA"/>
    <property type="match status" value="1"/>
</dbReference>
<feature type="region of interest" description="Disordered" evidence="15">
    <location>
        <begin position="2012"/>
        <end position="2031"/>
    </location>
</feature>
<dbReference type="Pfam" id="PF01582">
    <property type="entry name" value="TIR"/>
    <property type="match status" value="1"/>
</dbReference>
<dbReference type="InterPro" id="IPR002182">
    <property type="entry name" value="NB-ARC"/>
</dbReference>
<keyword evidence="4" id="KW-0690">Ribosome biogenesis</keyword>
<dbReference type="FunFam" id="3.30.420.140:FF:000008">
    <property type="entry name" value="Putative pre-16S rRNA nuclease"/>
    <property type="match status" value="1"/>
</dbReference>
<keyword evidence="12" id="KW-0862">Zinc</keyword>
<dbReference type="Gene3D" id="1.10.8.430">
    <property type="entry name" value="Helical domain of apoptotic protease-activating factors"/>
    <property type="match status" value="1"/>
</dbReference>